<organism evidence="2 3">
    <name type="scientific">Salinadaptatus halalkaliphilus</name>
    <dbReference type="NCBI Taxonomy" id="2419781"/>
    <lineage>
        <taxon>Archaea</taxon>
        <taxon>Methanobacteriati</taxon>
        <taxon>Methanobacteriota</taxon>
        <taxon>Stenosarchaea group</taxon>
        <taxon>Halobacteria</taxon>
        <taxon>Halobacteriales</taxon>
        <taxon>Natrialbaceae</taxon>
        <taxon>Salinadaptatus</taxon>
    </lineage>
</organism>
<dbReference type="PANTHER" id="PTHR43591">
    <property type="entry name" value="METHYLTRANSFERASE"/>
    <property type="match status" value="1"/>
</dbReference>
<dbReference type="EMBL" id="RBZW01000025">
    <property type="protein sequence ID" value="THE64780.1"/>
    <property type="molecule type" value="Genomic_DNA"/>
</dbReference>
<dbReference type="SUPFAM" id="SSF53335">
    <property type="entry name" value="S-adenosyl-L-methionine-dependent methyltransferases"/>
    <property type="match status" value="1"/>
</dbReference>
<dbReference type="OrthoDB" id="57427at2157"/>
<dbReference type="GO" id="GO:0032259">
    <property type="term" value="P:methylation"/>
    <property type="evidence" value="ECO:0007669"/>
    <property type="project" value="UniProtKB-KW"/>
</dbReference>
<dbReference type="CDD" id="cd02440">
    <property type="entry name" value="AdoMet_MTases"/>
    <property type="match status" value="1"/>
</dbReference>
<evidence type="ECO:0000313" key="3">
    <source>
        <dbReference type="Proteomes" id="UP000318864"/>
    </source>
</evidence>
<gene>
    <name evidence="2" type="ORF">D8Y22_11015</name>
</gene>
<evidence type="ECO:0000313" key="2">
    <source>
        <dbReference type="EMBL" id="THE64780.1"/>
    </source>
</evidence>
<protein>
    <submittedName>
        <fullName evidence="2">Class I SAM-dependent methyltransferase</fullName>
    </submittedName>
</protein>
<dbReference type="AlphaFoldDB" id="A0A4S3TMD8"/>
<dbReference type="InterPro" id="IPR029063">
    <property type="entry name" value="SAM-dependent_MTases_sf"/>
</dbReference>
<comment type="caution">
    <text evidence="2">The sequence shown here is derived from an EMBL/GenBank/DDBJ whole genome shotgun (WGS) entry which is preliminary data.</text>
</comment>
<dbReference type="Pfam" id="PF08241">
    <property type="entry name" value="Methyltransf_11"/>
    <property type="match status" value="1"/>
</dbReference>
<dbReference type="RefSeq" id="WP_141464750.1">
    <property type="nucleotide sequence ID" value="NZ_RBZW01000025.1"/>
</dbReference>
<keyword evidence="3" id="KW-1185">Reference proteome</keyword>
<feature type="domain" description="Methyltransferase type 11" evidence="1">
    <location>
        <begin position="65"/>
        <end position="159"/>
    </location>
</feature>
<sequence>MTDAPRSTEDADAANRVKKTVQAYWNGRAAEYDEDGISGIHTTDQREAWLSMLRSRTGEGARRVLDLGCGTGTVSLLLAELGHEVTGVDLSPGMLERARRKAQARDRAVELRVGDAEALPFAENAFDVVTARHLIWTLPNPERAIAEWRRVVRPGGRLLLVEGYWDFDDAWEGYREIRDDLPLYDGRPPAELVEFLASRGLEQTDAEPLMDSTLWGQNPQQELYVVAVDVPN</sequence>
<reference evidence="2 3" key="1">
    <citation type="submission" date="2018-10" db="EMBL/GenBank/DDBJ databases">
        <title>Natronolimnobius sp. XQ-INN 246 isolated from Inner Mongolia Autonomous Region of China.</title>
        <authorList>
            <person name="Xue Q."/>
        </authorList>
    </citation>
    <scope>NUCLEOTIDE SEQUENCE [LARGE SCALE GENOMIC DNA]</scope>
    <source>
        <strain evidence="2 3">XQ-INN 246</strain>
    </source>
</reference>
<dbReference type="InterPro" id="IPR013216">
    <property type="entry name" value="Methyltransf_11"/>
</dbReference>
<keyword evidence="2" id="KW-0808">Transferase</keyword>
<dbReference type="GO" id="GO:0008757">
    <property type="term" value="F:S-adenosylmethionine-dependent methyltransferase activity"/>
    <property type="evidence" value="ECO:0007669"/>
    <property type="project" value="InterPro"/>
</dbReference>
<proteinExistence type="predicted"/>
<keyword evidence="2" id="KW-0489">Methyltransferase</keyword>
<dbReference type="PANTHER" id="PTHR43591:SF24">
    <property type="entry name" value="2-METHOXY-6-POLYPRENYL-1,4-BENZOQUINOL METHYLASE, MITOCHONDRIAL"/>
    <property type="match status" value="1"/>
</dbReference>
<evidence type="ECO:0000259" key="1">
    <source>
        <dbReference type="Pfam" id="PF08241"/>
    </source>
</evidence>
<name>A0A4S3TMD8_9EURY</name>
<accession>A0A4S3TMD8</accession>
<dbReference type="Gene3D" id="3.40.50.150">
    <property type="entry name" value="Vaccinia Virus protein VP39"/>
    <property type="match status" value="1"/>
</dbReference>
<dbReference type="Proteomes" id="UP000318864">
    <property type="component" value="Unassembled WGS sequence"/>
</dbReference>